<comment type="caution">
    <text evidence="1">The sequence shown here is derived from an EMBL/GenBank/DDBJ whole genome shotgun (WGS) entry which is preliminary data.</text>
</comment>
<sequence length="90" mass="10130">MFVGFTPAETKQIAASGVTSILDTPELIPYYYVKPDADSRFEKFYVPGKGYVARSMAQGMVNEAAAHPNGRVWVSFNKTHKRPLTLWTQF</sequence>
<organism evidence="1 2">
    <name type="scientific">Gordonia paraffinivorans NBRC 108238</name>
    <dbReference type="NCBI Taxonomy" id="1223543"/>
    <lineage>
        <taxon>Bacteria</taxon>
        <taxon>Bacillati</taxon>
        <taxon>Actinomycetota</taxon>
        <taxon>Actinomycetes</taxon>
        <taxon>Mycobacteriales</taxon>
        <taxon>Gordoniaceae</taxon>
        <taxon>Gordonia</taxon>
    </lineage>
</organism>
<accession>A0ABQ0IRC3</accession>
<protein>
    <submittedName>
        <fullName evidence="1">Uncharacterized protein</fullName>
    </submittedName>
</protein>
<evidence type="ECO:0000313" key="1">
    <source>
        <dbReference type="EMBL" id="GAC86111.1"/>
    </source>
</evidence>
<gene>
    <name evidence="1" type="ORF">GP2_054_00170</name>
</gene>
<name>A0ABQ0IRC3_9ACTN</name>
<dbReference type="Proteomes" id="UP000035021">
    <property type="component" value="Unassembled WGS sequence"/>
</dbReference>
<reference evidence="1 2" key="1">
    <citation type="submission" date="2013-02" db="EMBL/GenBank/DDBJ databases">
        <title>Whole genome shotgun sequence of Gordonia paraffinivorans NBRC 108238.</title>
        <authorList>
            <person name="Isaki-Nakamura S."/>
            <person name="Hosoyama A."/>
            <person name="Tsuchikane K."/>
            <person name="Ando Y."/>
            <person name="Baba S."/>
            <person name="Ohji S."/>
            <person name="Hamada M."/>
            <person name="Tamura T."/>
            <person name="Yamazoe A."/>
            <person name="Yamazaki S."/>
            <person name="Fujita N."/>
        </authorList>
    </citation>
    <scope>NUCLEOTIDE SEQUENCE [LARGE SCALE GENOMIC DNA]</scope>
    <source>
        <strain evidence="1 2">NBRC 108238</strain>
    </source>
</reference>
<dbReference type="EMBL" id="BAOQ01000054">
    <property type="protein sequence ID" value="GAC86111.1"/>
    <property type="molecule type" value="Genomic_DNA"/>
</dbReference>
<proteinExistence type="predicted"/>
<evidence type="ECO:0000313" key="2">
    <source>
        <dbReference type="Proteomes" id="UP000035021"/>
    </source>
</evidence>
<keyword evidence="2" id="KW-1185">Reference proteome</keyword>